<dbReference type="AlphaFoldDB" id="A0AAV4HDG8"/>
<gene>
    <name evidence="1" type="ORF">ElyMa_002714800</name>
</gene>
<protein>
    <submittedName>
        <fullName evidence="1">Uncharacterized protein</fullName>
    </submittedName>
</protein>
<evidence type="ECO:0000313" key="1">
    <source>
        <dbReference type="EMBL" id="GFR96202.1"/>
    </source>
</evidence>
<keyword evidence="2" id="KW-1185">Reference proteome</keyword>
<evidence type="ECO:0000313" key="2">
    <source>
        <dbReference type="Proteomes" id="UP000762676"/>
    </source>
</evidence>
<comment type="caution">
    <text evidence="1">The sequence shown here is derived from an EMBL/GenBank/DDBJ whole genome shotgun (WGS) entry which is preliminary data.</text>
</comment>
<organism evidence="1 2">
    <name type="scientific">Elysia marginata</name>
    <dbReference type="NCBI Taxonomy" id="1093978"/>
    <lineage>
        <taxon>Eukaryota</taxon>
        <taxon>Metazoa</taxon>
        <taxon>Spiralia</taxon>
        <taxon>Lophotrochozoa</taxon>
        <taxon>Mollusca</taxon>
        <taxon>Gastropoda</taxon>
        <taxon>Heterobranchia</taxon>
        <taxon>Euthyneura</taxon>
        <taxon>Panpulmonata</taxon>
        <taxon>Sacoglossa</taxon>
        <taxon>Placobranchoidea</taxon>
        <taxon>Plakobranchidae</taxon>
        <taxon>Elysia</taxon>
    </lineage>
</organism>
<accession>A0AAV4HDG8</accession>
<sequence length="132" mass="14932">MCKSSRCITALAISKKFHVQRITDFHSLRLFCRLMIFASSTPAQCPLGVGDILHRLIKALVWEYIGDTQTVGFRSMLPLSNYNSYCIYETSLTASLADGRSVKVVADDEGTRHGTRSCHNRRPHYIGLLYFD</sequence>
<name>A0AAV4HDG8_9GAST</name>
<reference evidence="1 2" key="1">
    <citation type="journal article" date="2021" name="Elife">
        <title>Chloroplast acquisition without the gene transfer in kleptoplastic sea slugs, Plakobranchus ocellatus.</title>
        <authorList>
            <person name="Maeda T."/>
            <person name="Takahashi S."/>
            <person name="Yoshida T."/>
            <person name="Shimamura S."/>
            <person name="Takaki Y."/>
            <person name="Nagai Y."/>
            <person name="Toyoda A."/>
            <person name="Suzuki Y."/>
            <person name="Arimoto A."/>
            <person name="Ishii H."/>
            <person name="Satoh N."/>
            <person name="Nishiyama T."/>
            <person name="Hasebe M."/>
            <person name="Maruyama T."/>
            <person name="Minagawa J."/>
            <person name="Obokata J."/>
            <person name="Shigenobu S."/>
        </authorList>
    </citation>
    <scope>NUCLEOTIDE SEQUENCE [LARGE SCALE GENOMIC DNA]</scope>
</reference>
<dbReference type="EMBL" id="BMAT01005576">
    <property type="protein sequence ID" value="GFR96202.1"/>
    <property type="molecule type" value="Genomic_DNA"/>
</dbReference>
<proteinExistence type="predicted"/>
<dbReference type="Proteomes" id="UP000762676">
    <property type="component" value="Unassembled WGS sequence"/>
</dbReference>